<gene>
    <name evidence="2" type="ORF">NE237_009823</name>
</gene>
<evidence type="ECO:0000313" key="3">
    <source>
        <dbReference type="Proteomes" id="UP001141806"/>
    </source>
</evidence>
<evidence type="ECO:0000313" key="2">
    <source>
        <dbReference type="EMBL" id="KAJ4979043.1"/>
    </source>
</evidence>
<evidence type="ECO:0000256" key="1">
    <source>
        <dbReference type="SAM" id="MobiDB-lite"/>
    </source>
</evidence>
<protein>
    <submittedName>
        <fullName evidence="2">Uncharacterized protein</fullName>
    </submittedName>
</protein>
<dbReference type="Proteomes" id="UP001141806">
    <property type="component" value="Unassembled WGS sequence"/>
</dbReference>
<name>A0A9Q0KY56_9MAGN</name>
<comment type="caution">
    <text evidence="2">The sequence shown here is derived from an EMBL/GenBank/DDBJ whole genome shotgun (WGS) entry which is preliminary data.</text>
</comment>
<dbReference type="EMBL" id="JAMYWD010000002">
    <property type="protein sequence ID" value="KAJ4979043.1"/>
    <property type="molecule type" value="Genomic_DNA"/>
</dbReference>
<proteinExistence type="predicted"/>
<dbReference type="AlphaFoldDB" id="A0A9Q0KY56"/>
<accession>A0A9Q0KY56</accession>
<reference evidence="2" key="1">
    <citation type="journal article" date="2023" name="Plant J.">
        <title>The genome of the king protea, Protea cynaroides.</title>
        <authorList>
            <person name="Chang J."/>
            <person name="Duong T.A."/>
            <person name="Schoeman C."/>
            <person name="Ma X."/>
            <person name="Roodt D."/>
            <person name="Barker N."/>
            <person name="Li Z."/>
            <person name="Van de Peer Y."/>
            <person name="Mizrachi E."/>
        </authorList>
    </citation>
    <scope>NUCLEOTIDE SEQUENCE</scope>
    <source>
        <tissue evidence="2">Young leaves</tissue>
    </source>
</reference>
<keyword evidence="3" id="KW-1185">Reference proteome</keyword>
<sequence length="131" mass="14498">MIQKKGRNMSQLLRQWNKKEAAASDRNSWISAPLGRKRLFRQEKLWLCNRIHFLRKWERLLLQILQLGGSCNAEVADVVGQPCSNEAKRTESSPEPVGLGVNSPSSAGPTSGQSSVLIVGSFSEAAAFFIK</sequence>
<organism evidence="2 3">
    <name type="scientific">Protea cynaroides</name>
    <dbReference type="NCBI Taxonomy" id="273540"/>
    <lineage>
        <taxon>Eukaryota</taxon>
        <taxon>Viridiplantae</taxon>
        <taxon>Streptophyta</taxon>
        <taxon>Embryophyta</taxon>
        <taxon>Tracheophyta</taxon>
        <taxon>Spermatophyta</taxon>
        <taxon>Magnoliopsida</taxon>
        <taxon>Proteales</taxon>
        <taxon>Proteaceae</taxon>
        <taxon>Protea</taxon>
    </lineage>
</organism>
<feature type="region of interest" description="Disordered" evidence="1">
    <location>
        <begin position="84"/>
        <end position="110"/>
    </location>
</feature>